<dbReference type="EMBL" id="VTAW01000009">
    <property type="protein sequence ID" value="TYT62392.1"/>
    <property type="molecule type" value="Genomic_DNA"/>
</dbReference>
<feature type="region of interest" description="Disordered" evidence="1">
    <location>
        <begin position="267"/>
        <end position="323"/>
    </location>
</feature>
<feature type="compositionally biased region" description="Acidic residues" evidence="1">
    <location>
        <begin position="313"/>
        <end position="323"/>
    </location>
</feature>
<comment type="caution">
    <text evidence="5">The sequence shown here is derived from an EMBL/GenBank/DDBJ whole genome shotgun (WGS) entry which is preliminary data.</text>
</comment>
<dbReference type="Pfam" id="PF24036">
    <property type="entry name" value="DUF7345"/>
    <property type="match status" value="1"/>
</dbReference>
<feature type="domain" description="DUF7343" evidence="3">
    <location>
        <begin position="325"/>
        <end position="386"/>
    </location>
</feature>
<evidence type="ECO:0000313" key="5">
    <source>
        <dbReference type="EMBL" id="TYT62392.1"/>
    </source>
</evidence>
<dbReference type="InterPro" id="IPR055769">
    <property type="entry name" value="DUF7345"/>
</dbReference>
<dbReference type="AlphaFoldDB" id="A0A5D5ARE0"/>
<dbReference type="InterPro" id="IPR055767">
    <property type="entry name" value="DUF7343"/>
</dbReference>
<evidence type="ECO:0000259" key="4">
    <source>
        <dbReference type="Pfam" id="PF24036"/>
    </source>
</evidence>
<evidence type="ECO:0000259" key="3">
    <source>
        <dbReference type="Pfam" id="PF24034"/>
    </source>
</evidence>
<reference evidence="5 6" key="1">
    <citation type="submission" date="2019-08" db="EMBL/GenBank/DDBJ databases">
        <title>Archaea genome.</title>
        <authorList>
            <person name="Kajale S."/>
            <person name="Shouche Y."/>
            <person name="Deshpande N."/>
            <person name="Sharma A."/>
        </authorList>
    </citation>
    <scope>NUCLEOTIDE SEQUENCE [LARGE SCALE GENOMIC DNA]</scope>
    <source>
        <strain evidence="5 6">ESP3B_9</strain>
    </source>
</reference>
<proteinExistence type="predicted"/>
<gene>
    <name evidence="5" type="ORF">FYC77_08865</name>
</gene>
<evidence type="ECO:0000256" key="1">
    <source>
        <dbReference type="SAM" id="MobiDB-lite"/>
    </source>
</evidence>
<protein>
    <recommendedName>
        <fullName evidence="7">Helix-turn-helix domain-containing protein</fullName>
    </recommendedName>
</protein>
<feature type="region of interest" description="Disordered" evidence="1">
    <location>
        <begin position="1"/>
        <end position="54"/>
    </location>
</feature>
<dbReference type="SUPFAM" id="SSF46785">
    <property type="entry name" value="Winged helix' DNA-binding domain"/>
    <property type="match status" value="1"/>
</dbReference>
<feature type="domain" description="DUF7345" evidence="4">
    <location>
        <begin position="60"/>
        <end position="199"/>
    </location>
</feature>
<keyword evidence="6" id="KW-1185">Reference proteome</keyword>
<keyword evidence="2" id="KW-1133">Transmembrane helix</keyword>
<dbReference type="Pfam" id="PF24034">
    <property type="entry name" value="DUF7343"/>
    <property type="match status" value="1"/>
</dbReference>
<accession>A0A5D5ARE0</accession>
<evidence type="ECO:0008006" key="7">
    <source>
        <dbReference type="Google" id="ProtNLM"/>
    </source>
</evidence>
<organism evidence="5 6">
    <name type="scientific">Natrialba swarupiae</name>
    <dbReference type="NCBI Taxonomy" id="2448032"/>
    <lineage>
        <taxon>Archaea</taxon>
        <taxon>Methanobacteriati</taxon>
        <taxon>Methanobacteriota</taxon>
        <taxon>Stenosarchaea group</taxon>
        <taxon>Halobacteria</taxon>
        <taxon>Halobacteriales</taxon>
        <taxon>Natrialbaceae</taxon>
        <taxon>Natrialba</taxon>
    </lineage>
</organism>
<feature type="compositionally biased region" description="Low complexity" evidence="1">
    <location>
        <begin position="269"/>
        <end position="283"/>
    </location>
</feature>
<evidence type="ECO:0000313" key="6">
    <source>
        <dbReference type="Proteomes" id="UP000324104"/>
    </source>
</evidence>
<feature type="compositionally biased region" description="Polar residues" evidence="1">
    <location>
        <begin position="36"/>
        <end position="46"/>
    </location>
</feature>
<dbReference type="Proteomes" id="UP000324104">
    <property type="component" value="Unassembled WGS sequence"/>
</dbReference>
<feature type="transmembrane region" description="Helical" evidence="2">
    <location>
        <begin position="237"/>
        <end position="256"/>
    </location>
</feature>
<dbReference type="InterPro" id="IPR036390">
    <property type="entry name" value="WH_DNA-bd_sf"/>
</dbReference>
<keyword evidence="2" id="KW-0472">Membrane</keyword>
<sequence length="394" mass="42982">MAAVSPSAALESEPDPAVAVDPATASVAEPGDRVSVQHSPASTTADGSPLSPADPYQVIRINLTDDGDARWSIETRFLITDDEDETVFEEYAAEVAAGNRDVGYESTQFDAVVADVAASSGREMRIEDDGWDQPRIEEPEDEYDDDVRIGVISYSFTWTEFSRVDENRIYFDDTLQADNGSWLDLGDGQRLVIESPSGYFLETPTDLEWDGPHEFEEGELDIIFVQGSGPAGLSLEYLLAGLIIVLVGGFVLYRVWQSADEERLPDWLPASAPSSAESSSSASTPTDSGGGQTVPDDRADGDLAGPSSTSIEFNEEIDDDVDPELLSDEERVLRMLKQNGGRMKQANIVKETGWSNAKVSQLLSQMDDDESIEKLRIGRENLITLPEVDPTEID</sequence>
<evidence type="ECO:0000256" key="2">
    <source>
        <dbReference type="SAM" id="Phobius"/>
    </source>
</evidence>
<keyword evidence="2" id="KW-0812">Transmembrane</keyword>
<name>A0A5D5ARE0_9EURY</name>
<feature type="compositionally biased region" description="Low complexity" evidence="1">
    <location>
        <begin position="15"/>
        <end position="28"/>
    </location>
</feature>